<evidence type="ECO:0000313" key="5">
    <source>
        <dbReference type="Proteomes" id="UP000784294"/>
    </source>
</evidence>
<dbReference type="GO" id="GO:0004614">
    <property type="term" value="F:phosphoglucomutase activity"/>
    <property type="evidence" value="ECO:0007669"/>
    <property type="project" value="InterPro"/>
</dbReference>
<evidence type="ECO:0000313" key="4">
    <source>
        <dbReference type="EMBL" id="VEL09287.1"/>
    </source>
</evidence>
<dbReference type="EMBL" id="CAAALY010005956">
    <property type="protein sequence ID" value="VEL09287.1"/>
    <property type="molecule type" value="Genomic_DNA"/>
</dbReference>
<dbReference type="GO" id="GO:0005829">
    <property type="term" value="C:cytosol"/>
    <property type="evidence" value="ECO:0007669"/>
    <property type="project" value="TreeGrafter"/>
</dbReference>
<evidence type="ECO:0008006" key="6">
    <source>
        <dbReference type="Google" id="ProtNLM"/>
    </source>
</evidence>
<keyword evidence="2" id="KW-0460">Magnesium</keyword>
<gene>
    <name evidence="4" type="ORF">PXEA_LOCUS2727</name>
</gene>
<dbReference type="GO" id="GO:0005975">
    <property type="term" value="P:carbohydrate metabolic process"/>
    <property type="evidence" value="ECO:0007669"/>
    <property type="project" value="InterPro"/>
</dbReference>
<dbReference type="AlphaFoldDB" id="A0A3S5A199"/>
<evidence type="ECO:0000256" key="2">
    <source>
        <dbReference type="ARBA" id="ARBA00022842"/>
    </source>
</evidence>
<dbReference type="Proteomes" id="UP000784294">
    <property type="component" value="Unassembled WGS sequence"/>
</dbReference>
<keyword evidence="1" id="KW-0479">Metal-binding</keyword>
<dbReference type="InterPro" id="IPR045244">
    <property type="entry name" value="PGM"/>
</dbReference>
<protein>
    <recommendedName>
        <fullName evidence="6">Alpha-D-phosphohexomutase alpha/beta/alpha domain-containing protein</fullName>
    </recommendedName>
</protein>
<dbReference type="InterPro" id="IPR016055">
    <property type="entry name" value="A-D-PHexomutase_a/b/a-I/II/III"/>
</dbReference>
<dbReference type="InterPro" id="IPR005841">
    <property type="entry name" value="Alpha-D-phosphohexomutase_SF"/>
</dbReference>
<evidence type="ECO:0000256" key="3">
    <source>
        <dbReference type="ARBA" id="ARBA00023235"/>
    </source>
</evidence>
<organism evidence="4 5">
    <name type="scientific">Protopolystoma xenopodis</name>
    <dbReference type="NCBI Taxonomy" id="117903"/>
    <lineage>
        <taxon>Eukaryota</taxon>
        <taxon>Metazoa</taxon>
        <taxon>Spiralia</taxon>
        <taxon>Lophotrochozoa</taxon>
        <taxon>Platyhelminthes</taxon>
        <taxon>Monogenea</taxon>
        <taxon>Polyopisthocotylea</taxon>
        <taxon>Polystomatidea</taxon>
        <taxon>Polystomatidae</taxon>
        <taxon>Protopolystoma</taxon>
    </lineage>
</organism>
<proteinExistence type="predicted"/>
<keyword evidence="3" id="KW-0413">Isomerase</keyword>
<dbReference type="PANTHER" id="PTHR22573:SF2">
    <property type="entry name" value="PHOSPHOGLUCOMUTASE"/>
    <property type="match status" value="1"/>
</dbReference>
<dbReference type="OrthoDB" id="2291at2759"/>
<dbReference type="GO" id="GO:0046872">
    <property type="term" value="F:metal ion binding"/>
    <property type="evidence" value="ECO:0007669"/>
    <property type="project" value="UniProtKB-KW"/>
</dbReference>
<reference evidence="4" key="1">
    <citation type="submission" date="2018-11" db="EMBL/GenBank/DDBJ databases">
        <authorList>
            <consortium name="Pathogen Informatics"/>
        </authorList>
    </citation>
    <scope>NUCLEOTIDE SEQUENCE</scope>
</reference>
<dbReference type="Gene3D" id="3.40.120.10">
    <property type="entry name" value="Alpha-D-Glucose-1,6-Bisphosphate, subunit A, domain 3"/>
    <property type="match status" value="2"/>
</dbReference>
<comment type="caution">
    <text evidence="4">The sequence shown here is derived from an EMBL/GenBank/DDBJ whole genome shotgun (WGS) entry which is preliminary data.</text>
</comment>
<dbReference type="SUPFAM" id="SSF53738">
    <property type="entry name" value="Phosphoglucomutase, first 3 domains"/>
    <property type="match status" value="1"/>
</dbReference>
<dbReference type="PRINTS" id="PR00509">
    <property type="entry name" value="PGMPMM"/>
</dbReference>
<name>A0A3S5A199_9PLAT</name>
<evidence type="ECO:0000256" key="1">
    <source>
        <dbReference type="ARBA" id="ARBA00022723"/>
    </source>
</evidence>
<accession>A0A3S5A199</accession>
<sequence length="119" mass="12633">MGPYIKHVLCQGLGLPLDCALKSVPLPDFGGGHPDPNLTYAADLVDQVRKDASIGLAAAFDGDGDRNMLIGRQGFFVSPCDSLAVIASHTNDIPYFRVNGVSGLARSMPTSRALDKYVN</sequence>
<dbReference type="PANTHER" id="PTHR22573">
    <property type="entry name" value="PHOSPHOHEXOMUTASE FAMILY MEMBER"/>
    <property type="match status" value="1"/>
</dbReference>
<keyword evidence="5" id="KW-1185">Reference proteome</keyword>